<dbReference type="RefSeq" id="WP_272434716.1">
    <property type="nucleotide sequence ID" value="NZ_JAMQKB010000001.1"/>
</dbReference>
<dbReference type="EMBL" id="JAMQKB010000001">
    <property type="protein sequence ID" value="MDC3423067.1"/>
    <property type="molecule type" value="Genomic_DNA"/>
</dbReference>
<comment type="caution">
    <text evidence="1">The sequence shown here is derived from an EMBL/GenBank/DDBJ whole genome shotgun (WGS) entry which is preliminary data.</text>
</comment>
<sequence>MLVRSLLRLGVASLTEPTFSSVDLSYGGGGSLTTALALELDVAIQSIIIDKHIIL</sequence>
<accession>A0A9X4AKA2</accession>
<evidence type="ECO:0000313" key="2">
    <source>
        <dbReference type="Proteomes" id="UP001145050"/>
    </source>
</evidence>
<proteinExistence type="predicted"/>
<dbReference type="Proteomes" id="UP001145050">
    <property type="component" value="Unassembled WGS sequence"/>
</dbReference>
<protein>
    <submittedName>
        <fullName evidence="1">Uncharacterized protein</fullName>
    </submittedName>
</protein>
<keyword evidence="2" id="KW-1185">Reference proteome</keyword>
<reference evidence="1" key="1">
    <citation type="submission" date="2022-06" db="EMBL/GenBank/DDBJ databases">
        <title>Aquibacillus sp. a new bacterium isolated from soil saline samples.</title>
        <authorList>
            <person name="Galisteo C."/>
            <person name="De La Haba R."/>
            <person name="Sanchez-Porro C."/>
            <person name="Ventosa A."/>
        </authorList>
    </citation>
    <scope>NUCLEOTIDE SEQUENCE</scope>
    <source>
        <strain evidence="1">3ASR75-11</strain>
    </source>
</reference>
<name>A0A9X4AKA2_9BACI</name>
<dbReference type="AlphaFoldDB" id="A0A9X4AKA2"/>
<organism evidence="1 2">
    <name type="scientific">Terrihalobacillus insolitus</name>
    <dbReference type="NCBI Taxonomy" id="2950438"/>
    <lineage>
        <taxon>Bacteria</taxon>
        <taxon>Bacillati</taxon>
        <taxon>Bacillota</taxon>
        <taxon>Bacilli</taxon>
        <taxon>Bacillales</taxon>
        <taxon>Bacillaceae</taxon>
        <taxon>Terrihalobacillus</taxon>
    </lineage>
</organism>
<gene>
    <name evidence="1" type="ORF">NC797_00920</name>
</gene>
<evidence type="ECO:0000313" key="1">
    <source>
        <dbReference type="EMBL" id="MDC3423067.1"/>
    </source>
</evidence>